<evidence type="ECO:0000313" key="1">
    <source>
        <dbReference type="EMBL" id="GAB43402.1"/>
    </source>
</evidence>
<dbReference type="InterPro" id="IPR012545">
    <property type="entry name" value="DUF1697"/>
</dbReference>
<name>A0ABQ0HBY7_9ACTN</name>
<dbReference type="EMBL" id="BAFD01000039">
    <property type="protein sequence ID" value="GAB43402.1"/>
    <property type="molecule type" value="Genomic_DNA"/>
</dbReference>
<dbReference type="Pfam" id="PF08002">
    <property type="entry name" value="DUF1697"/>
    <property type="match status" value="1"/>
</dbReference>
<reference evidence="1 2" key="1">
    <citation type="submission" date="2012-02" db="EMBL/GenBank/DDBJ databases">
        <title>Whole genome shotgun sequence of Gordonia terrae NBRC 100016.</title>
        <authorList>
            <person name="Takarada H."/>
            <person name="Hosoyama A."/>
            <person name="Tsuchikane K."/>
            <person name="Katsumata H."/>
            <person name="Yamazaki S."/>
            <person name="Fujita N."/>
        </authorList>
    </citation>
    <scope>NUCLEOTIDE SEQUENCE [LARGE SCALE GENOMIC DNA]</scope>
    <source>
        <strain evidence="1 2">NBRC 100016</strain>
    </source>
</reference>
<keyword evidence="2" id="KW-1185">Reference proteome</keyword>
<comment type="caution">
    <text evidence="1">The sequence shown here is derived from an EMBL/GenBank/DDBJ whole genome shotgun (WGS) entry which is preliminary data.</text>
</comment>
<proteinExistence type="predicted"/>
<evidence type="ECO:0008006" key="3">
    <source>
        <dbReference type="Google" id="ProtNLM"/>
    </source>
</evidence>
<dbReference type="Gene3D" id="3.30.70.1280">
    <property type="entry name" value="SP0830-like domains"/>
    <property type="match status" value="1"/>
</dbReference>
<organism evidence="1 2">
    <name type="scientific">Gordonia terrae NBRC 100016</name>
    <dbReference type="NCBI Taxonomy" id="1089454"/>
    <lineage>
        <taxon>Bacteria</taxon>
        <taxon>Bacillati</taxon>
        <taxon>Actinomycetota</taxon>
        <taxon>Actinomycetes</taxon>
        <taxon>Mycobacteriales</taxon>
        <taxon>Gordoniaceae</taxon>
        <taxon>Gordonia</taxon>
    </lineage>
</organism>
<dbReference type="SUPFAM" id="SSF160379">
    <property type="entry name" value="SP0830-like"/>
    <property type="match status" value="1"/>
</dbReference>
<gene>
    <name evidence="1" type="ORF">GOTRE_039_02430</name>
</gene>
<sequence>MSDLRGVAESMGLTDVVTYIQSGNLVFTSCAVDVTELAGGLENRIGERLDVPPRRRRAGARAR</sequence>
<accession>A0ABQ0HBY7</accession>
<protein>
    <recommendedName>
        <fullName evidence="3">DUF1697 domain-containing protein</fullName>
    </recommendedName>
</protein>
<dbReference type="PROSITE" id="PS51257">
    <property type="entry name" value="PROKAR_LIPOPROTEIN"/>
    <property type="match status" value="1"/>
</dbReference>
<dbReference type="Proteomes" id="UP000004881">
    <property type="component" value="Unassembled WGS sequence"/>
</dbReference>
<evidence type="ECO:0000313" key="2">
    <source>
        <dbReference type="Proteomes" id="UP000004881"/>
    </source>
</evidence>